<dbReference type="PANTHER" id="PTHR23419">
    <property type="entry name" value="DIVALENT CATION TOLERANCE CUTA-RELATED"/>
    <property type="match status" value="1"/>
</dbReference>
<dbReference type="Pfam" id="PF03091">
    <property type="entry name" value="CutA1"/>
    <property type="match status" value="1"/>
</dbReference>
<gene>
    <name evidence="2" type="ORF">GXY80_05535</name>
</gene>
<dbReference type="GO" id="GO:0005507">
    <property type="term" value="F:copper ion binding"/>
    <property type="evidence" value="ECO:0007669"/>
    <property type="project" value="TreeGrafter"/>
</dbReference>
<name>A0A971M2N4_9BACT</name>
<protein>
    <submittedName>
        <fullName evidence="2">Divalent-cation tolerance protein CutA</fullName>
    </submittedName>
</protein>
<dbReference type="GO" id="GO:0010038">
    <property type="term" value="P:response to metal ion"/>
    <property type="evidence" value="ECO:0007669"/>
    <property type="project" value="InterPro"/>
</dbReference>
<reference evidence="2" key="1">
    <citation type="journal article" date="2020" name="Biotechnol. Biofuels">
        <title>New insights from the biogas microbiome by comprehensive genome-resolved metagenomics of nearly 1600 species originating from multiple anaerobic digesters.</title>
        <authorList>
            <person name="Campanaro S."/>
            <person name="Treu L."/>
            <person name="Rodriguez-R L.M."/>
            <person name="Kovalovszki A."/>
            <person name="Ziels R.M."/>
            <person name="Maus I."/>
            <person name="Zhu X."/>
            <person name="Kougias P.G."/>
            <person name="Basile A."/>
            <person name="Luo G."/>
            <person name="Schluter A."/>
            <person name="Konstantinidis K.T."/>
            <person name="Angelidaki I."/>
        </authorList>
    </citation>
    <scope>NUCLEOTIDE SEQUENCE</scope>
    <source>
        <strain evidence="2">AS06rmzACSIP_7</strain>
    </source>
</reference>
<reference evidence="2" key="2">
    <citation type="submission" date="2020-01" db="EMBL/GenBank/DDBJ databases">
        <authorList>
            <person name="Campanaro S."/>
        </authorList>
    </citation>
    <scope>NUCLEOTIDE SEQUENCE</scope>
    <source>
        <strain evidence="2">AS06rmzACSIP_7</strain>
    </source>
</reference>
<dbReference type="PANTHER" id="PTHR23419:SF8">
    <property type="entry name" value="FI09726P"/>
    <property type="match status" value="1"/>
</dbReference>
<dbReference type="Proteomes" id="UP000777265">
    <property type="component" value="Unassembled WGS sequence"/>
</dbReference>
<dbReference type="SUPFAM" id="SSF54913">
    <property type="entry name" value="GlnB-like"/>
    <property type="match status" value="1"/>
</dbReference>
<dbReference type="InterPro" id="IPR015867">
    <property type="entry name" value="N-reg_PII/ATP_PRibTrfase_C"/>
</dbReference>
<evidence type="ECO:0000313" key="3">
    <source>
        <dbReference type="Proteomes" id="UP000777265"/>
    </source>
</evidence>
<accession>A0A971M2N4</accession>
<organism evidence="2 3">
    <name type="scientific">Syntrophorhabdus aromaticivorans</name>
    <dbReference type="NCBI Taxonomy" id="328301"/>
    <lineage>
        <taxon>Bacteria</taxon>
        <taxon>Pseudomonadati</taxon>
        <taxon>Thermodesulfobacteriota</taxon>
        <taxon>Syntrophorhabdia</taxon>
        <taxon>Syntrophorhabdales</taxon>
        <taxon>Syntrophorhabdaceae</taxon>
        <taxon>Syntrophorhabdus</taxon>
    </lineage>
</organism>
<proteinExistence type="inferred from homology"/>
<dbReference type="AlphaFoldDB" id="A0A971M2N4"/>
<sequence>MDTIIQVTTTGDSREMMEEIGRAIVERRLASCAQISGPVKSIYWWKGRIEETEEWVCILRSTKAHYEEIQRRIRDLHSYDVPEIISVEIGRALPDYERWVRDETGKS</sequence>
<evidence type="ECO:0000256" key="1">
    <source>
        <dbReference type="ARBA" id="ARBA00010169"/>
    </source>
</evidence>
<dbReference type="InterPro" id="IPR004323">
    <property type="entry name" value="Ion_tolerance_CutA"/>
</dbReference>
<dbReference type="Gene3D" id="3.30.70.120">
    <property type="match status" value="1"/>
</dbReference>
<evidence type="ECO:0000313" key="2">
    <source>
        <dbReference type="EMBL" id="NLW34932.1"/>
    </source>
</evidence>
<comment type="caution">
    <text evidence="2">The sequence shown here is derived from an EMBL/GenBank/DDBJ whole genome shotgun (WGS) entry which is preliminary data.</text>
</comment>
<dbReference type="InterPro" id="IPR011322">
    <property type="entry name" value="N-reg_PII-like_a/b"/>
</dbReference>
<comment type="similarity">
    <text evidence="1">Belongs to the CutA family.</text>
</comment>
<dbReference type="EMBL" id="JAAYEE010000095">
    <property type="protein sequence ID" value="NLW34932.1"/>
    <property type="molecule type" value="Genomic_DNA"/>
</dbReference>